<comment type="similarity">
    <text evidence="1">Belongs to the peptidase S8 family.</text>
</comment>
<keyword evidence="5" id="KW-1185">Reference proteome</keyword>
<dbReference type="GO" id="GO:0004252">
    <property type="term" value="F:serine-type endopeptidase activity"/>
    <property type="evidence" value="ECO:0007669"/>
    <property type="project" value="InterPro"/>
</dbReference>
<reference evidence="4" key="5">
    <citation type="journal article" date="2021" name="G3 (Bethesda)">
        <title>Aegilops tauschii genome assembly Aet v5.0 features greater sequence contiguity and improved annotation.</title>
        <authorList>
            <person name="Wang L."/>
            <person name="Zhu T."/>
            <person name="Rodriguez J.C."/>
            <person name="Deal K.R."/>
            <person name="Dubcovsky J."/>
            <person name="McGuire P.E."/>
            <person name="Lux T."/>
            <person name="Spannagl M."/>
            <person name="Mayer K.F.X."/>
            <person name="Baldrich P."/>
            <person name="Meyers B.C."/>
            <person name="Huo N."/>
            <person name="Gu Y.Q."/>
            <person name="Zhou H."/>
            <person name="Devos K.M."/>
            <person name="Bennetzen J.L."/>
            <person name="Unver T."/>
            <person name="Budak H."/>
            <person name="Gulick P.J."/>
            <person name="Galiba G."/>
            <person name="Kalapos B."/>
            <person name="Nelson D.R."/>
            <person name="Li P."/>
            <person name="You F.M."/>
            <person name="Luo M.C."/>
            <person name="Dvorak J."/>
        </authorList>
    </citation>
    <scope>NUCLEOTIDE SEQUENCE [LARGE SCALE GENOMIC DNA]</scope>
    <source>
        <strain evidence="4">cv. AL8/78</strain>
    </source>
</reference>
<dbReference type="InterPro" id="IPR036852">
    <property type="entry name" value="Peptidase_S8/S53_dom_sf"/>
</dbReference>
<evidence type="ECO:0000313" key="5">
    <source>
        <dbReference type="Proteomes" id="UP000015105"/>
    </source>
</evidence>
<proteinExistence type="inferred from homology"/>
<dbReference type="Gene3D" id="3.50.30.30">
    <property type="match status" value="1"/>
</dbReference>
<dbReference type="AlphaFoldDB" id="A0A453CNL7"/>
<evidence type="ECO:0000256" key="2">
    <source>
        <dbReference type="ARBA" id="ARBA00022729"/>
    </source>
</evidence>
<dbReference type="EnsemblPlants" id="AET2Gv20907200.1">
    <property type="protein sequence ID" value="AET2Gv20907200.1"/>
    <property type="gene ID" value="AET2Gv20907200"/>
</dbReference>
<organism evidence="4 5">
    <name type="scientific">Aegilops tauschii subsp. strangulata</name>
    <name type="common">Goatgrass</name>
    <dbReference type="NCBI Taxonomy" id="200361"/>
    <lineage>
        <taxon>Eukaryota</taxon>
        <taxon>Viridiplantae</taxon>
        <taxon>Streptophyta</taxon>
        <taxon>Embryophyta</taxon>
        <taxon>Tracheophyta</taxon>
        <taxon>Spermatophyta</taxon>
        <taxon>Magnoliopsida</taxon>
        <taxon>Liliopsida</taxon>
        <taxon>Poales</taxon>
        <taxon>Poaceae</taxon>
        <taxon>BOP clade</taxon>
        <taxon>Pooideae</taxon>
        <taxon>Triticodae</taxon>
        <taxon>Triticeae</taxon>
        <taxon>Triticinae</taxon>
        <taxon>Aegilops</taxon>
    </lineage>
</organism>
<accession>A0A453CNL7</accession>
<dbReference type="GO" id="GO:0006508">
    <property type="term" value="P:proteolysis"/>
    <property type="evidence" value="ECO:0007669"/>
    <property type="project" value="InterPro"/>
</dbReference>
<feature type="compositionally biased region" description="Basic and acidic residues" evidence="3">
    <location>
        <begin position="50"/>
        <end position="61"/>
    </location>
</feature>
<dbReference type="CDD" id="cd02120">
    <property type="entry name" value="PA_subtilisin_like"/>
    <property type="match status" value="1"/>
</dbReference>
<sequence length="198" mass="21378">WHRGRPEGVVPLVPPGTWPARARVPSRRQRVRGPADSAGAGGGVRHARVPQRDPRPDVHHAHDAHARVPGAEPGGAGAAELHVGVRRRGHRRRDRHRHLPGPPVLQRRRHAAAAGQVEGALRLQRHLAPWMLTVAASTMDRSIRSTVQLGNGAYFHGESLYQPNVGFCPLVYAGASGKPFAEFCGNGSLDGFDVKGKI</sequence>
<feature type="region of interest" description="Disordered" evidence="3">
    <location>
        <begin position="1"/>
        <end position="61"/>
    </location>
</feature>
<name>A0A453CNL7_AEGTS</name>
<dbReference type="Proteomes" id="UP000015105">
    <property type="component" value="Chromosome 2D"/>
</dbReference>
<keyword evidence="2" id="KW-0732">Signal</keyword>
<dbReference type="InterPro" id="IPR045051">
    <property type="entry name" value="SBT"/>
</dbReference>
<evidence type="ECO:0000256" key="1">
    <source>
        <dbReference type="ARBA" id="ARBA00011073"/>
    </source>
</evidence>
<reference evidence="5" key="1">
    <citation type="journal article" date="2014" name="Science">
        <title>Ancient hybridizations among the ancestral genomes of bread wheat.</title>
        <authorList>
            <consortium name="International Wheat Genome Sequencing Consortium,"/>
            <person name="Marcussen T."/>
            <person name="Sandve S.R."/>
            <person name="Heier L."/>
            <person name="Spannagl M."/>
            <person name="Pfeifer M."/>
            <person name="Jakobsen K.S."/>
            <person name="Wulff B.B."/>
            <person name="Steuernagel B."/>
            <person name="Mayer K.F."/>
            <person name="Olsen O.A."/>
        </authorList>
    </citation>
    <scope>NUCLEOTIDE SEQUENCE [LARGE SCALE GENOMIC DNA]</scope>
    <source>
        <strain evidence="5">cv. AL8/78</strain>
    </source>
</reference>
<dbReference type="STRING" id="200361.A0A453CNL7"/>
<evidence type="ECO:0000313" key="4">
    <source>
        <dbReference type="EnsemblPlants" id="AET2Gv20907200.1"/>
    </source>
</evidence>
<evidence type="ECO:0000256" key="3">
    <source>
        <dbReference type="SAM" id="MobiDB-lite"/>
    </source>
</evidence>
<dbReference type="Gene3D" id="3.40.50.200">
    <property type="entry name" value="Peptidase S8/S53 domain"/>
    <property type="match status" value="1"/>
</dbReference>
<protein>
    <submittedName>
        <fullName evidence="4">Uncharacterized protein</fullName>
    </submittedName>
</protein>
<dbReference type="PANTHER" id="PTHR10795">
    <property type="entry name" value="PROPROTEIN CONVERTASE SUBTILISIN/KEXIN"/>
    <property type="match status" value="1"/>
</dbReference>
<reference evidence="4" key="4">
    <citation type="submission" date="2019-03" db="UniProtKB">
        <authorList>
            <consortium name="EnsemblPlants"/>
        </authorList>
    </citation>
    <scope>IDENTIFICATION</scope>
</reference>
<dbReference type="Gramene" id="AET2Gv20907200.1">
    <property type="protein sequence ID" value="AET2Gv20907200.1"/>
    <property type="gene ID" value="AET2Gv20907200"/>
</dbReference>
<reference evidence="4" key="3">
    <citation type="journal article" date="2017" name="Nature">
        <title>Genome sequence of the progenitor of the wheat D genome Aegilops tauschii.</title>
        <authorList>
            <person name="Luo M.C."/>
            <person name="Gu Y.Q."/>
            <person name="Puiu D."/>
            <person name="Wang H."/>
            <person name="Twardziok S.O."/>
            <person name="Deal K.R."/>
            <person name="Huo N."/>
            <person name="Zhu T."/>
            <person name="Wang L."/>
            <person name="Wang Y."/>
            <person name="McGuire P.E."/>
            <person name="Liu S."/>
            <person name="Long H."/>
            <person name="Ramasamy R.K."/>
            <person name="Rodriguez J.C."/>
            <person name="Van S.L."/>
            <person name="Yuan L."/>
            <person name="Wang Z."/>
            <person name="Xia Z."/>
            <person name="Xiao L."/>
            <person name="Anderson O.D."/>
            <person name="Ouyang S."/>
            <person name="Liang Y."/>
            <person name="Zimin A.V."/>
            <person name="Pertea G."/>
            <person name="Qi P."/>
            <person name="Bennetzen J.L."/>
            <person name="Dai X."/>
            <person name="Dawson M.W."/>
            <person name="Muller H.G."/>
            <person name="Kugler K."/>
            <person name="Rivarola-Duarte L."/>
            <person name="Spannagl M."/>
            <person name="Mayer K.F.X."/>
            <person name="Lu F.H."/>
            <person name="Bevan M.W."/>
            <person name="Leroy P."/>
            <person name="Li P."/>
            <person name="You F.M."/>
            <person name="Sun Q."/>
            <person name="Liu Z."/>
            <person name="Lyons E."/>
            <person name="Wicker T."/>
            <person name="Salzberg S.L."/>
            <person name="Devos K.M."/>
            <person name="Dvorak J."/>
        </authorList>
    </citation>
    <scope>NUCLEOTIDE SEQUENCE [LARGE SCALE GENOMIC DNA]</scope>
    <source>
        <strain evidence="4">cv. AL8/78</strain>
    </source>
</reference>
<reference evidence="5" key="2">
    <citation type="journal article" date="2017" name="Nat. Plants">
        <title>The Aegilops tauschii genome reveals multiple impacts of transposons.</title>
        <authorList>
            <person name="Zhao G."/>
            <person name="Zou C."/>
            <person name="Li K."/>
            <person name="Wang K."/>
            <person name="Li T."/>
            <person name="Gao L."/>
            <person name="Zhang X."/>
            <person name="Wang H."/>
            <person name="Yang Z."/>
            <person name="Liu X."/>
            <person name="Jiang W."/>
            <person name="Mao L."/>
            <person name="Kong X."/>
            <person name="Jiao Y."/>
            <person name="Jia J."/>
        </authorList>
    </citation>
    <scope>NUCLEOTIDE SEQUENCE [LARGE SCALE GENOMIC DNA]</scope>
    <source>
        <strain evidence="5">cv. AL8/78</strain>
    </source>
</reference>